<dbReference type="PANTHER" id="PTHR12147:SF26">
    <property type="entry name" value="PEPTIDASE M28 DOMAIN-CONTAINING PROTEIN"/>
    <property type="match status" value="1"/>
</dbReference>
<keyword evidence="1" id="KW-0472">Membrane</keyword>
<feature type="transmembrane region" description="Helical" evidence="1">
    <location>
        <begin position="521"/>
        <end position="540"/>
    </location>
</feature>
<evidence type="ECO:0000313" key="3">
    <source>
        <dbReference type="EMBL" id="BAV98033.1"/>
    </source>
</evidence>
<feature type="transmembrane region" description="Helical" evidence="1">
    <location>
        <begin position="493"/>
        <end position="515"/>
    </location>
</feature>
<dbReference type="GO" id="GO:0006508">
    <property type="term" value="P:proteolysis"/>
    <property type="evidence" value="ECO:0007669"/>
    <property type="project" value="InterPro"/>
</dbReference>
<name>A0AAU9APN9_LYSEN</name>
<dbReference type="KEGG" id="lem:LEN_2546"/>
<feature type="transmembrane region" description="Helical" evidence="1">
    <location>
        <begin position="436"/>
        <end position="456"/>
    </location>
</feature>
<keyword evidence="1" id="KW-0812">Transmembrane</keyword>
<dbReference type="Gene3D" id="3.40.630.10">
    <property type="entry name" value="Zn peptidases"/>
    <property type="match status" value="1"/>
</dbReference>
<reference evidence="3 4" key="1">
    <citation type="journal article" date="2017" name="DNA Res.">
        <title>Complete genome sequence and expression profile of the commercial lytic enzyme producer Lysobacter enzymogenes M497-1.</title>
        <authorList>
            <person name="Takami H."/>
            <person name="Toyoda A."/>
            <person name="Uchiyama I."/>
            <person name="Itoh T."/>
            <person name="Takaki Y."/>
            <person name="Arai W."/>
            <person name="Nishi S."/>
            <person name="Kawai M."/>
            <person name="Shinya K."/>
            <person name="Ikeda H."/>
        </authorList>
    </citation>
    <scope>NUCLEOTIDE SEQUENCE [LARGE SCALE GENOMIC DNA]</scope>
    <source>
        <strain evidence="3 4">M497-1</strain>
    </source>
</reference>
<evidence type="ECO:0000313" key="4">
    <source>
        <dbReference type="Proteomes" id="UP000218824"/>
    </source>
</evidence>
<dbReference type="Pfam" id="PF04389">
    <property type="entry name" value="Peptidase_M28"/>
    <property type="match status" value="1"/>
</dbReference>
<dbReference type="InterPro" id="IPR007484">
    <property type="entry name" value="Peptidase_M28"/>
</dbReference>
<dbReference type="GO" id="GO:0008235">
    <property type="term" value="F:metalloexopeptidase activity"/>
    <property type="evidence" value="ECO:0007669"/>
    <property type="project" value="InterPro"/>
</dbReference>
<organism evidence="3 4">
    <name type="scientific">Lysobacter enzymogenes</name>
    <dbReference type="NCBI Taxonomy" id="69"/>
    <lineage>
        <taxon>Bacteria</taxon>
        <taxon>Pseudomonadati</taxon>
        <taxon>Pseudomonadota</taxon>
        <taxon>Gammaproteobacteria</taxon>
        <taxon>Lysobacterales</taxon>
        <taxon>Lysobacteraceae</taxon>
        <taxon>Lysobacter</taxon>
    </lineage>
</organism>
<keyword evidence="1" id="KW-1133">Transmembrane helix</keyword>
<dbReference type="EMBL" id="AP014940">
    <property type="protein sequence ID" value="BAV98033.1"/>
    <property type="molecule type" value="Genomic_DNA"/>
</dbReference>
<proteinExistence type="predicted"/>
<gene>
    <name evidence="3" type="ORF">LEN_2546</name>
</gene>
<accession>A0AAU9APN9</accession>
<dbReference type="InterPro" id="IPR045175">
    <property type="entry name" value="M28_fam"/>
</dbReference>
<evidence type="ECO:0000256" key="1">
    <source>
        <dbReference type="SAM" id="Phobius"/>
    </source>
</evidence>
<protein>
    <submittedName>
        <fullName evidence="3">Peptidase M28</fullName>
    </submittedName>
</protein>
<dbReference type="RefSeq" id="WP_096378465.1">
    <property type="nucleotide sequence ID" value="NZ_AP014940.1"/>
</dbReference>
<dbReference type="AlphaFoldDB" id="A0AAU9APN9"/>
<feature type="transmembrane region" description="Helical" evidence="1">
    <location>
        <begin position="367"/>
        <end position="390"/>
    </location>
</feature>
<dbReference type="PANTHER" id="PTHR12147">
    <property type="entry name" value="METALLOPEPTIDASE M28 FAMILY MEMBER"/>
    <property type="match status" value="1"/>
</dbReference>
<dbReference type="Proteomes" id="UP000218824">
    <property type="component" value="Chromosome"/>
</dbReference>
<feature type="transmembrane region" description="Helical" evidence="1">
    <location>
        <begin position="333"/>
        <end position="355"/>
    </location>
</feature>
<dbReference type="SUPFAM" id="SSF53187">
    <property type="entry name" value="Zn-dependent exopeptidases"/>
    <property type="match status" value="1"/>
</dbReference>
<dbReference type="GeneID" id="83064393"/>
<feature type="transmembrane region" description="Helical" evidence="1">
    <location>
        <begin position="552"/>
        <end position="571"/>
    </location>
</feature>
<feature type="transmembrane region" description="Helical" evidence="1">
    <location>
        <begin position="410"/>
        <end position="429"/>
    </location>
</feature>
<evidence type="ECO:0000259" key="2">
    <source>
        <dbReference type="Pfam" id="PF04389"/>
    </source>
</evidence>
<feature type="domain" description="Peptidase M28" evidence="2">
    <location>
        <begin position="113"/>
        <end position="301"/>
    </location>
</feature>
<sequence>MTTSPSLPSQAGGLARGLALLVLLAFAAASWLDMRPPPARGENAPANEFSAERALRHLPSIASRPHPVGSAENARVRAYLLAQLRGLGLQAQEHSAFVAKPDDWGVIAGRVHNIVARLPGREPGPALALVAHYDSVTTGPGAADNGASVAAILETLRALRAGAPLRNELIVVFTDAEEADLLGAEAFVAQHPWARRIGVALNFDFRGNRGPSMLFETSAGNGRLVAQFAAAAPHPVGASLGYELYRRMPNNTDFNVFKRAGIAGLNFAAIEGHTDYHTQIDRIERLQPDSVQHLGENMLAAARSFGDSDLRDVDGEDRAFFNALGLGMANYGAVWSLAFTALAVALSLILLATGLRRGAIRAGGVARALPIFALGLLLAGGVCQLVWIAAGWLHPGYATLLQGDTYNSHWYLLAFIALAAGVQTALLAATARWCSALEAGFAAMLVWAALLCWVAVAVPGAGYLLLWPLLAVQAGTWASLPRPGRGLSANLRLAASTAAAIPGVVLFAVVLWALFVALTPSLAFATGIAAMLLFGLLAPLLAQIAGNGAGRWFPWFAAAALLVLGSATAGFDTAHPRQNSLLYAQDGASGKAWWVSRDDHPDAWTGRYLGATAQRRTLPEFFGADSDPFWTGATPATLVPPVLRLDADRTDAQVRTLKLTIASARNAPRLMLSVEGARVLRASVAGVWYANTSPQDSAEWMLDVYGHGEAALEIELQLKAGSAYAIRLIDASYEPSMMRVPRPEGMVAQPFSLNGAALVRSELRGGEGAAAAGKTAP</sequence>